<dbReference type="GO" id="GO:0036424">
    <property type="term" value="F:L-phosphoserine phosphatase activity"/>
    <property type="evidence" value="ECO:0007669"/>
    <property type="project" value="TreeGrafter"/>
</dbReference>
<dbReference type="PANTHER" id="PTHR43344:SF20">
    <property type="entry name" value="URACIL PHOSPHORIBOSYLTRANSFERASE"/>
    <property type="match status" value="1"/>
</dbReference>
<dbReference type="AlphaFoldDB" id="A0A437A4X6"/>
<gene>
    <name evidence="2" type="ORF">DFL_004391</name>
</gene>
<dbReference type="SUPFAM" id="SSF53271">
    <property type="entry name" value="PRTase-like"/>
    <property type="match status" value="1"/>
</dbReference>
<dbReference type="SUPFAM" id="SSF52540">
    <property type="entry name" value="P-loop containing nucleoside triphosphate hydrolases"/>
    <property type="match status" value="1"/>
</dbReference>
<dbReference type="VEuPathDB" id="FungiDB:DFL_004391"/>
<evidence type="ECO:0000313" key="3">
    <source>
        <dbReference type="Proteomes" id="UP000283090"/>
    </source>
</evidence>
<dbReference type="Proteomes" id="UP000283090">
    <property type="component" value="Unassembled WGS sequence"/>
</dbReference>
<feature type="domain" description="Phosphoribosyltransferase" evidence="1">
    <location>
        <begin position="477"/>
        <end position="673"/>
    </location>
</feature>
<dbReference type="GO" id="GO:0006564">
    <property type="term" value="P:L-serine biosynthetic process"/>
    <property type="evidence" value="ECO:0007669"/>
    <property type="project" value="TreeGrafter"/>
</dbReference>
<dbReference type="OrthoDB" id="5416609at2759"/>
<dbReference type="STRING" id="97331.A0A437A4X6"/>
<dbReference type="Pfam" id="PF14681">
    <property type="entry name" value="UPRTase"/>
    <property type="match status" value="1"/>
</dbReference>
<accession>A0A437A4X6</accession>
<dbReference type="InterPro" id="IPR023214">
    <property type="entry name" value="HAD_sf"/>
</dbReference>
<dbReference type="Pfam" id="PF12710">
    <property type="entry name" value="HAD"/>
    <property type="match status" value="1"/>
</dbReference>
<dbReference type="EMBL" id="SAEB01000006">
    <property type="protein sequence ID" value="RVD86097.1"/>
    <property type="molecule type" value="Genomic_DNA"/>
</dbReference>
<evidence type="ECO:0000259" key="1">
    <source>
        <dbReference type="Pfam" id="PF14681"/>
    </source>
</evidence>
<dbReference type="PANTHER" id="PTHR43344">
    <property type="entry name" value="PHOSPHOSERINE PHOSPHATASE"/>
    <property type="match status" value="1"/>
</dbReference>
<reference evidence="2 3" key="1">
    <citation type="submission" date="2019-01" db="EMBL/GenBank/DDBJ databases">
        <title>Intercellular communication is required for trap formation in the nematode-trapping fungus Duddingtonia flagrans.</title>
        <authorList>
            <person name="Youssar L."/>
            <person name="Wernet V."/>
            <person name="Hensel N."/>
            <person name="Hildebrandt H.-G."/>
            <person name="Fischer R."/>
        </authorList>
    </citation>
    <scope>NUCLEOTIDE SEQUENCE [LARGE SCALE GENOMIC DNA]</scope>
    <source>
        <strain evidence="2 3">CBS H-5679</strain>
    </source>
</reference>
<dbReference type="CDD" id="cd06223">
    <property type="entry name" value="PRTases_typeI"/>
    <property type="match status" value="1"/>
</dbReference>
<dbReference type="Gene3D" id="3.40.50.1000">
    <property type="entry name" value="HAD superfamily/HAD-like"/>
    <property type="match status" value="1"/>
</dbReference>
<dbReference type="Gene3D" id="3.40.50.300">
    <property type="entry name" value="P-loop containing nucleotide triphosphate hydrolases"/>
    <property type="match status" value="1"/>
</dbReference>
<keyword evidence="3" id="KW-1185">Reference proteome</keyword>
<sequence length="677" mass="75017">MAMAAQRSTENMKPTVIGIYGVPGCGKTFLLRQLEQELGRERIDFYEGSEVIAGLVPGGLDAFKKLPQQNKEHWRRLAIDKIGKTCADNGRVAVVAGHLMFWAEGEANGDPVYTENDLNIFTHIIYLDTPAEVALQQQLNDTERTRPPSSVDHIQKWQKKEKQLLRELCYQHGILFSVAIPGQRLLNRVVTLLHDFMHHSEDFNLSTVELKIDEVVVADPGKLRTMLVLDADRTLSEKDSGKLFWNLLSNNSRATDKEYHLKTLFGSALGYSYTAFRQATLLYEDFADDLEFESLCEGVAGAVTMYPEFVALLQQVAEQDHVGAVVITCGLRRVWEKVLDREGLSGKIKVIGGGRINDGLVVTASVKAAVVSRLRDSYDMYVLAFGDGVLDLPMLHKADEAIVVVGDKETRSKIMDEALLDAIETGGLSARQVLLPCNVSPRLNNTILPTVQLTDPSFINSIIRQRTRGLPHILHATERNAAKQLMTPMRDATVSGPTLREAHRRVGWYLATEFLTDLIGVEEYPIPHVQGNQTSGYRLRNERSTLIVALMRGGEPMALGVSDAFPSAMFLHAKNPEDLKPVHLLQQQAVILVDSVVNSGKTVVDFLRHVRGIDPAIRVVVVVGVVQAQAISEGSLAQEIDLHPNFSIVALRLSQNKFTGRGTTDTGNRLFNTTHIP</sequence>
<dbReference type="GO" id="GO:0005737">
    <property type="term" value="C:cytoplasm"/>
    <property type="evidence" value="ECO:0007669"/>
    <property type="project" value="TreeGrafter"/>
</dbReference>
<dbReference type="InterPro" id="IPR029057">
    <property type="entry name" value="PRTase-like"/>
</dbReference>
<dbReference type="Pfam" id="PF13207">
    <property type="entry name" value="AAA_17"/>
    <property type="match status" value="1"/>
</dbReference>
<dbReference type="InterPro" id="IPR050582">
    <property type="entry name" value="HAD-like_SerB"/>
</dbReference>
<organism evidence="2 3">
    <name type="scientific">Arthrobotrys flagrans</name>
    <name type="common">Nematode-trapping fungus</name>
    <name type="synonym">Trichothecium flagrans</name>
    <dbReference type="NCBI Taxonomy" id="97331"/>
    <lineage>
        <taxon>Eukaryota</taxon>
        <taxon>Fungi</taxon>
        <taxon>Dikarya</taxon>
        <taxon>Ascomycota</taxon>
        <taxon>Pezizomycotina</taxon>
        <taxon>Orbiliomycetes</taxon>
        <taxon>Orbiliales</taxon>
        <taxon>Orbiliaceae</taxon>
        <taxon>Arthrobotrys</taxon>
    </lineage>
</organism>
<name>A0A437A4X6_ARTFL</name>
<proteinExistence type="predicted"/>
<dbReference type="GeneID" id="93586702"/>
<dbReference type="InterPro" id="IPR000836">
    <property type="entry name" value="PRTase_dom"/>
</dbReference>
<evidence type="ECO:0000313" key="2">
    <source>
        <dbReference type="EMBL" id="RVD86097.1"/>
    </source>
</evidence>
<dbReference type="RefSeq" id="XP_067491641.1">
    <property type="nucleotide sequence ID" value="XM_067633477.1"/>
</dbReference>
<dbReference type="InterPro" id="IPR027417">
    <property type="entry name" value="P-loop_NTPase"/>
</dbReference>
<dbReference type="SUPFAM" id="SSF56784">
    <property type="entry name" value="HAD-like"/>
    <property type="match status" value="1"/>
</dbReference>
<comment type="caution">
    <text evidence="2">The sequence shown here is derived from an EMBL/GenBank/DDBJ whole genome shotgun (WGS) entry which is preliminary data.</text>
</comment>
<dbReference type="GO" id="GO:0000287">
    <property type="term" value="F:magnesium ion binding"/>
    <property type="evidence" value="ECO:0007669"/>
    <property type="project" value="TreeGrafter"/>
</dbReference>
<dbReference type="InterPro" id="IPR036412">
    <property type="entry name" value="HAD-like_sf"/>
</dbReference>
<dbReference type="Gene3D" id="3.40.50.2020">
    <property type="match status" value="1"/>
</dbReference>
<protein>
    <recommendedName>
        <fullName evidence="1">Phosphoribosyltransferase domain-containing protein</fullName>
    </recommendedName>
</protein>